<organism evidence="12 13">
    <name type="scientific">Nocardia camponoti</name>
    <dbReference type="NCBI Taxonomy" id="1616106"/>
    <lineage>
        <taxon>Bacteria</taxon>
        <taxon>Bacillati</taxon>
        <taxon>Actinomycetota</taxon>
        <taxon>Actinomycetes</taxon>
        <taxon>Mycobacteriales</taxon>
        <taxon>Nocardiaceae</taxon>
        <taxon>Nocardia</taxon>
    </lineage>
</organism>
<dbReference type="InterPro" id="IPR010998">
    <property type="entry name" value="Integrase_recombinase_N"/>
</dbReference>
<comment type="subunit">
    <text evidence="9">Forms a cyclic heterotetrameric complex composed of two molecules of XerC and two molecules of XerD.</text>
</comment>
<feature type="domain" description="Core-binding (CB)" evidence="11">
    <location>
        <begin position="7"/>
        <end position="94"/>
    </location>
</feature>
<dbReference type="GO" id="GO:0003677">
    <property type="term" value="F:DNA binding"/>
    <property type="evidence" value="ECO:0007669"/>
    <property type="project" value="UniProtKB-UniRule"/>
</dbReference>
<feature type="active site" evidence="9">
    <location>
        <position position="253"/>
    </location>
</feature>
<evidence type="ECO:0000259" key="11">
    <source>
        <dbReference type="PROSITE" id="PS51900"/>
    </source>
</evidence>
<dbReference type="InterPro" id="IPR044068">
    <property type="entry name" value="CB"/>
</dbReference>
<dbReference type="Proteomes" id="UP000612956">
    <property type="component" value="Unassembled WGS sequence"/>
</dbReference>
<keyword evidence="13" id="KW-1185">Reference proteome</keyword>
<evidence type="ECO:0000256" key="2">
    <source>
        <dbReference type="ARBA" id="ARBA00022490"/>
    </source>
</evidence>
<evidence type="ECO:0000256" key="3">
    <source>
        <dbReference type="ARBA" id="ARBA00022618"/>
    </source>
</evidence>
<dbReference type="Pfam" id="PF02899">
    <property type="entry name" value="Phage_int_SAM_1"/>
    <property type="match status" value="1"/>
</dbReference>
<evidence type="ECO:0000313" key="12">
    <source>
        <dbReference type="EMBL" id="GGK42689.1"/>
    </source>
</evidence>
<sequence>MDELLPDDLTALLTEFGRHLRLGRNRSEHTVRAYLGDVRNLLTHFYGCSPEGSVGEIDLALLRGWLARLVDDDVARSTLARRASAARTFTAWLTETGRLAVDPGLRLAAPKAHRTLPTVLARKQAEIALDAAESGAAQQDPMALRDRLIVELLYATGIRVSELCGLDLDDLDRERQLVRVLGKGNKERSVPFGRPADEALTAWLRVGRPSLVNERSGRALFLGAKGARLDQRQARTVVHEVTSTAPGGDVSPHGLRHTAATHLLEGGADLRVVQELLGHASMATTQLYTHVSAERLRRVHEQAHPRA</sequence>
<evidence type="ECO:0000256" key="6">
    <source>
        <dbReference type="ARBA" id="ARBA00023125"/>
    </source>
</evidence>
<keyword evidence="5 9" id="KW-0229">DNA integration</keyword>
<keyword evidence="8 9" id="KW-0131">Cell cycle</keyword>
<protein>
    <recommendedName>
        <fullName evidence="9">Tyrosine recombinase XerC</fullName>
    </recommendedName>
</protein>
<name>A0A917V626_9NOCA</name>
<dbReference type="GO" id="GO:0006313">
    <property type="term" value="P:DNA transposition"/>
    <property type="evidence" value="ECO:0007669"/>
    <property type="project" value="UniProtKB-UniRule"/>
</dbReference>
<comment type="caution">
    <text evidence="12">The sequence shown here is derived from an EMBL/GenBank/DDBJ whole genome shotgun (WGS) entry which is preliminary data.</text>
</comment>
<dbReference type="PANTHER" id="PTHR30349:SF77">
    <property type="entry name" value="TYROSINE RECOMBINASE XERC"/>
    <property type="match status" value="1"/>
</dbReference>
<dbReference type="GO" id="GO:0005737">
    <property type="term" value="C:cytoplasm"/>
    <property type="evidence" value="ECO:0007669"/>
    <property type="project" value="UniProtKB-SubCell"/>
</dbReference>
<keyword evidence="3 9" id="KW-0132">Cell division</keyword>
<dbReference type="InterPro" id="IPR011010">
    <property type="entry name" value="DNA_brk_join_enz"/>
</dbReference>
<dbReference type="AlphaFoldDB" id="A0A917V626"/>
<feature type="active site" evidence="9">
    <location>
        <position position="183"/>
    </location>
</feature>
<dbReference type="PROSITE" id="PS51898">
    <property type="entry name" value="TYR_RECOMBINASE"/>
    <property type="match status" value="1"/>
</dbReference>
<gene>
    <name evidence="9 12" type="primary">xerC</name>
    <name evidence="12" type="ORF">GCM10011591_12930</name>
</gene>
<dbReference type="SUPFAM" id="SSF47823">
    <property type="entry name" value="lambda integrase-like, N-terminal domain"/>
    <property type="match status" value="1"/>
</dbReference>
<feature type="active site" evidence="9">
    <location>
        <position position="256"/>
    </location>
</feature>
<keyword evidence="7 9" id="KW-0233">DNA recombination</keyword>
<feature type="active site" evidence="9">
    <location>
        <position position="279"/>
    </location>
</feature>
<dbReference type="CDD" id="cd00798">
    <property type="entry name" value="INT_XerDC_C"/>
    <property type="match status" value="1"/>
</dbReference>
<dbReference type="GO" id="GO:0007059">
    <property type="term" value="P:chromosome segregation"/>
    <property type="evidence" value="ECO:0007669"/>
    <property type="project" value="UniProtKB-UniRule"/>
</dbReference>
<dbReference type="HAMAP" id="MF_01808">
    <property type="entry name" value="Recomb_XerC_XerD"/>
    <property type="match status" value="1"/>
</dbReference>
<dbReference type="Gene3D" id="1.10.150.130">
    <property type="match status" value="1"/>
</dbReference>
<keyword evidence="2 9" id="KW-0963">Cytoplasm</keyword>
<dbReference type="SUPFAM" id="SSF56349">
    <property type="entry name" value="DNA breaking-rejoining enzymes"/>
    <property type="match status" value="1"/>
</dbReference>
<evidence type="ECO:0000313" key="13">
    <source>
        <dbReference type="Proteomes" id="UP000612956"/>
    </source>
</evidence>
<reference evidence="12" key="2">
    <citation type="submission" date="2020-09" db="EMBL/GenBank/DDBJ databases">
        <authorList>
            <person name="Sun Q."/>
            <person name="Zhou Y."/>
        </authorList>
    </citation>
    <scope>NUCLEOTIDE SEQUENCE</scope>
    <source>
        <strain evidence="12">CGMCC 4.7278</strain>
    </source>
</reference>
<feature type="active site" description="O-(3'-phospho-DNA)-tyrosine intermediate" evidence="9">
    <location>
        <position position="288"/>
    </location>
</feature>
<accession>A0A917V626</accession>
<evidence type="ECO:0000256" key="8">
    <source>
        <dbReference type="ARBA" id="ARBA00023306"/>
    </source>
</evidence>
<dbReference type="RefSeq" id="WP_188827841.1">
    <property type="nucleotide sequence ID" value="NZ_BMMW01000001.1"/>
</dbReference>
<evidence type="ECO:0000256" key="9">
    <source>
        <dbReference type="HAMAP-Rule" id="MF_01808"/>
    </source>
</evidence>
<dbReference type="InterPro" id="IPR004107">
    <property type="entry name" value="Integrase_SAM-like_N"/>
</dbReference>
<dbReference type="NCBIfam" id="NF001399">
    <property type="entry name" value="PRK00283.1"/>
    <property type="match status" value="1"/>
</dbReference>
<reference evidence="12" key="1">
    <citation type="journal article" date="2014" name="Int. J. Syst. Evol. Microbiol.">
        <title>Complete genome sequence of Corynebacterium casei LMG S-19264T (=DSM 44701T), isolated from a smear-ripened cheese.</title>
        <authorList>
            <consortium name="US DOE Joint Genome Institute (JGI-PGF)"/>
            <person name="Walter F."/>
            <person name="Albersmeier A."/>
            <person name="Kalinowski J."/>
            <person name="Ruckert C."/>
        </authorList>
    </citation>
    <scope>NUCLEOTIDE SEQUENCE</scope>
    <source>
        <strain evidence="12">CGMCC 4.7278</strain>
    </source>
</reference>
<feature type="domain" description="Tyr recombinase" evidence="10">
    <location>
        <begin position="115"/>
        <end position="301"/>
    </location>
</feature>
<dbReference type="PROSITE" id="PS51900">
    <property type="entry name" value="CB"/>
    <property type="match status" value="1"/>
</dbReference>
<dbReference type="InterPro" id="IPR023009">
    <property type="entry name" value="Tyrosine_recombinase_XerC/XerD"/>
</dbReference>
<evidence type="ECO:0000256" key="1">
    <source>
        <dbReference type="ARBA" id="ARBA00004496"/>
    </source>
</evidence>
<dbReference type="GO" id="GO:0009037">
    <property type="term" value="F:tyrosine-based site-specific recombinase activity"/>
    <property type="evidence" value="ECO:0007669"/>
    <property type="project" value="UniProtKB-UniRule"/>
</dbReference>
<dbReference type="InterPro" id="IPR002104">
    <property type="entry name" value="Integrase_catalytic"/>
</dbReference>
<dbReference type="Gene3D" id="1.10.443.10">
    <property type="entry name" value="Intergrase catalytic core"/>
    <property type="match status" value="1"/>
</dbReference>
<proteinExistence type="inferred from homology"/>
<dbReference type="Pfam" id="PF00589">
    <property type="entry name" value="Phage_integrase"/>
    <property type="match status" value="1"/>
</dbReference>
<evidence type="ECO:0000256" key="7">
    <source>
        <dbReference type="ARBA" id="ARBA00023172"/>
    </source>
</evidence>
<comment type="subcellular location">
    <subcellularLocation>
        <location evidence="1 9">Cytoplasm</location>
    </subcellularLocation>
</comment>
<evidence type="ECO:0000259" key="10">
    <source>
        <dbReference type="PROSITE" id="PS51898"/>
    </source>
</evidence>
<dbReference type="InterPro" id="IPR013762">
    <property type="entry name" value="Integrase-like_cat_sf"/>
</dbReference>
<dbReference type="GO" id="GO:0051301">
    <property type="term" value="P:cell division"/>
    <property type="evidence" value="ECO:0007669"/>
    <property type="project" value="UniProtKB-KW"/>
</dbReference>
<comment type="similarity">
    <text evidence="9">Belongs to the 'phage' integrase family. XerC subfamily.</text>
</comment>
<comment type="function">
    <text evidence="9">Site-specific tyrosine recombinase, which acts by catalyzing the cutting and rejoining of the recombining DNA molecules. The XerC-XerD complex is essential to convert dimers of the bacterial chromosome into monomers to permit their segregation at cell division. It also contributes to the segregational stability of plasmids.</text>
</comment>
<dbReference type="PANTHER" id="PTHR30349">
    <property type="entry name" value="PHAGE INTEGRASE-RELATED"/>
    <property type="match status" value="1"/>
</dbReference>
<evidence type="ECO:0000256" key="5">
    <source>
        <dbReference type="ARBA" id="ARBA00022908"/>
    </source>
</evidence>
<dbReference type="EMBL" id="BMMW01000001">
    <property type="protein sequence ID" value="GGK42689.1"/>
    <property type="molecule type" value="Genomic_DNA"/>
</dbReference>
<evidence type="ECO:0000256" key="4">
    <source>
        <dbReference type="ARBA" id="ARBA00022829"/>
    </source>
</evidence>
<dbReference type="InterPro" id="IPR050090">
    <property type="entry name" value="Tyrosine_recombinase_XerCD"/>
</dbReference>
<feature type="active site" evidence="9">
    <location>
        <position position="159"/>
    </location>
</feature>
<keyword evidence="4 9" id="KW-0159">Chromosome partition</keyword>
<keyword evidence="6 9" id="KW-0238">DNA-binding</keyword>